<feature type="region of interest" description="Disordered" evidence="3">
    <location>
        <begin position="91"/>
        <end position="121"/>
    </location>
</feature>
<dbReference type="GO" id="GO:0003729">
    <property type="term" value="F:mRNA binding"/>
    <property type="evidence" value="ECO:0007669"/>
    <property type="project" value="TreeGrafter"/>
</dbReference>
<dbReference type="Pfam" id="PF00076">
    <property type="entry name" value="RRM_1"/>
    <property type="match status" value="2"/>
</dbReference>
<evidence type="ECO:0000256" key="1">
    <source>
        <dbReference type="ARBA" id="ARBA00022884"/>
    </source>
</evidence>
<dbReference type="OrthoDB" id="439808at2759"/>
<evidence type="ECO:0000256" key="2">
    <source>
        <dbReference type="PROSITE-ProRule" id="PRU00176"/>
    </source>
</evidence>
<dbReference type="GO" id="GO:1901259">
    <property type="term" value="P:chloroplast rRNA processing"/>
    <property type="evidence" value="ECO:0007669"/>
    <property type="project" value="TreeGrafter"/>
</dbReference>
<feature type="domain" description="RRM" evidence="4">
    <location>
        <begin position="124"/>
        <end position="202"/>
    </location>
</feature>
<reference evidence="5 6" key="1">
    <citation type="journal article" date="2020" name="Nat. Food">
        <title>A phased Vanilla planifolia genome enables genetic improvement of flavour and production.</title>
        <authorList>
            <person name="Hasing T."/>
            <person name="Tang H."/>
            <person name="Brym M."/>
            <person name="Khazi F."/>
            <person name="Huang T."/>
            <person name="Chambers A.H."/>
        </authorList>
    </citation>
    <scope>NUCLEOTIDE SEQUENCE [LARGE SCALE GENOMIC DNA]</scope>
    <source>
        <tissue evidence="5">Leaf</tissue>
    </source>
</reference>
<dbReference type="Proteomes" id="UP000639772">
    <property type="component" value="Chromosome 13"/>
</dbReference>
<name>A0A835PU04_VANPL</name>
<dbReference type="GO" id="GO:0009535">
    <property type="term" value="C:chloroplast thylakoid membrane"/>
    <property type="evidence" value="ECO:0007669"/>
    <property type="project" value="TreeGrafter"/>
</dbReference>
<keyword evidence="1 2" id="KW-0694">RNA-binding</keyword>
<dbReference type="InterPro" id="IPR012677">
    <property type="entry name" value="Nucleotide-bd_a/b_plait_sf"/>
</dbReference>
<dbReference type="PANTHER" id="PTHR48025:SF3">
    <property type="entry name" value="31 KDA RIBONUCLEOPROTEIN, CHLOROPLASTIC-RELATED"/>
    <property type="match status" value="1"/>
</dbReference>
<sequence length="508" mass="54952">MAVAPSLKLSSMAVCSPSFLRSSSTSKTTPPRLVSSSATPTYFTRFSFSPFSLSLSTFFLSWTKNKVPLSLCTVSKTSNLAWQDEEEEVSGWEWGKEAEEGSEEEGFAEGETEEEGFPDPSAETKLFVGNLPYDVNSEKLARLFENSGIVKISEVIYSRVTGHSRGFGFVTMSTVEEAENAIEMLNHYDLNGKLLVVNKAVPRGSVTQRPRLEGFEPSFRIYVGNLPWEVDCAGWYTHRETGRSRGFGFVSMSSKGEVDDAIAALDGQKAVSDFLHVPSGEIQRSRESPRSVVEPHFTAGDVSIVASSGQRFPANFLLSWLLASPVLEKMLSLPQKRGSLGRAIIDPECPTRSLDFLRLLLRCRLGQGTVGGERYAPGDLGPFLHAYSVMAEGTVRGCFCADESGLEDAVDVMNLAKLRDAPRSSLRCPPSRRRTSTSCSGLRGGGSVQESTTHGWSGGAAVYSGNGAAPEEMEEGEGGPGRCSGSSAKPSAVWSTFAPRAAPRSWPQ</sequence>
<accession>A0A835PU04</accession>
<feature type="region of interest" description="Disordered" evidence="3">
    <location>
        <begin position="423"/>
        <end position="508"/>
    </location>
</feature>
<dbReference type="AlphaFoldDB" id="A0A835PU04"/>
<feature type="compositionally biased region" description="Acidic residues" evidence="3">
    <location>
        <begin position="100"/>
        <end position="117"/>
    </location>
</feature>
<evidence type="ECO:0000313" key="6">
    <source>
        <dbReference type="Proteomes" id="UP000639772"/>
    </source>
</evidence>
<gene>
    <name evidence="5" type="ORF">HPP92_023875</name>
</gene>
<dbReference type="InterPro" id="IPR050502">
    <property type="entry name" value="Euk_RNA-bind_prot"/>
</dbReference>
<proteinExistence type="predicted"/>
<dbReference type="PROSITE" id="PS50102">
    <property type="entry name" value="RRM"/>
    <property type="match status" value="1"/>
</dbReference>
<dbReference type="SMART" id="SM00360">
    <property type="entry name" value="RRM"/>
    <property type="match status" value="2"/>
</dbReference>
<evidence type="ECO:0000313" key="5">
    <source>
        <dbReference type="EMBL" id="KAG0456087.1"/>
    </source>
</evidence>
<dbReference type="Gene3D" id="3.30.70.330">
    <property type="match status" value="2"/>
</dbReference>
<comment type="caution">
    <text evidence="5">The sequence shown here is derived from an EMBL/GenBank/DDBJ whole genome shotgun (WGS) entry which is preliminary data.</text>
</comment>
<dbReference type="InterPro" id="IPR000504">
    <property type="entry name" value="RRM_dom"/>
</dbReference>
<organism evidence="5 6">
    <name type="scientific">Vanilla planifolia</name>
    <name type="common">Vanilla</name>
    <dbReference type="NCBI Taxonomy" id="51239"/>
    <lineage>
        <taxon>Eukaryota</taxon>
        <taxon>Viridiplantae</taxon>
        <taxon>Streptophyta</taxon>
        <taxon>Embryophyta</taxon>
        <taxon>Tracheophyta</taxon>
        <taxon>Spermatophyta</taxon>
        <taxon>Magnoliopsida</taxon>
        <taxon>Liliopsida</taxon>
        <taxon>Asparagales</taxon>
        <taxon>Orchidaceae</taxon>
        <taxon>Vanilloideae</taxon>
        <taxon>Vanilleae</taxon>
        <taxon>Vanilla</taxon>
    </lineage>
</organism>
<evidence type="ECO:0000256" key="3">
    <source>
        <dbReference type="SAM" id="MobiDB-lite"/>
    </source>
</evidence>
<dbReference type="SUPFAM" id="SSF54928">
    <property type="entry name" value="RNA-binding domain, RBD"/>
    <property type="match status" value="1"/>
</dbReference>
<dbReference type="EMBL" id="JADCNM010000013">
    <property type="protein sequence ID" value="KAG0456087.1"/>
    <property type="molecule type" value="Genomic_DNA"/>
</dbReference>
<evidence type="ECO:0000259" key="4">
    <source>
        <dbReference type="PROSITE" id="PS50102"/>
    </source>
</evidence>
<dbReference type="PANTHER" id="PTHR48025">
    <property type="entry name" value="OS02G0815200 PROTEIN"/>
    <property type="match status" value="1"/>
</dbReference>
<dbReference type="InterPro" id="IPR035979">
    <property type="entry name" value="RBD_domain_sf"/>
</dbReference>
<protein>
    <recommendedName>
        <fullName evidence="4">RRM domain-containing protein</fullName>
    </recommendedName>
</protein>